<organism evidence="2 3">
    <name type="scientific">Manduca sexta</name>
    <name type="common">Tobacco hawkmoth</name>
    <name type="synonym">Tobacco hornworm</name>
    <dbReference type="NCBI Taxonomy" id="7130"/>
    <lineage>
        <taxon>Eukaryota</taxon>
        <taxon>Metazoa</taxon>
        <taxon>Ecdysozoa</taxon>
        <taxon>Arthropoda</taxon>
        <taxon>Hexapoda</taxon>
        <taxon>Insecta</taxon>
        <taxon>Pterygota</taxon>
        <taxon>Neoptera</taxon>
        <taxon>Endopterygota</taxon>
        <taxon>Lepidoptera</taxon>
        <taxon>Glossata</taxon>
        <taxon>Ditrysia</taxon>
        <taxon>Bombycoidea</taxon>
        <taxon>Sphingidae</taxon>
        <taxon>Sphinginae</taxon>
        <taxon>Sphingini</taxon>
        <taxon>Manduca</taxon>
    </lineage>
</organism>
<dbReference type="GO" id="GO:0070988">
    <property type="term" value="P:demethylation"/>
    <property type="evidence" value="ECO:0007669"/>
    <property type="project" value="InterPro"/>
</dbReference>
<dbReference type="PANTHER" id="PTHR12463:SF0">
    <property type="entry name" value="ALPHA-KETOGLUTARATE-DEPENDENT DIOXYGENASE ALKB HOMOLOG 4"/>
    <property type="match status" value="1"/>
</dbReference>
<dbReference type="EMBL" id="JH668291">
    <property type="protein sequence ID" value="KAG6442165.1"/>
    <property type="molecule type" value="Genomic_DNA"/>
</dbReference>
<dbReference type="GO" id="GO:0032451">
    <property type="term" value="F:demethylase activity"/>
    <property type="evidence" value="ECO:0007669"/>
    <property type="project" value="TreeGrafter"/>
</dbReference>
<dbReference type="SUPFAM" id="SSF51197">
    <property type="entry name" value="Clavaminate synthase-like"/>
    <property type="match status" value="1"/>
</dbReference>
<gene>
    <name evidence="2" type="ORF">O3G_MSEX002223</name>
</gene>
<dbReference type="Proteomes" id="UP000791440">
    <property type="component" value="Unassembled WGS sequence"/>
</dbReference>
<evidence type="ECO:0000313" key="2">
    <source>
        <dbReference type="EMBL" id="KAG6442165.1"/>
    </source>
</evidence>
<dbReference type="PANTHER" id="PTHR12463">
    <property type="entry name" value="OXYGENASE-RELATED"/>
    <property type="match status" value="1"/>
</dbReference>
<keyword evidence="3" id="KW-1185">Reference proteome</keyword>
<dbReference type="AlphaFoldDB" id="A0A921YN60"/>
<accession>A0A921YN60</accession>
<reference evidence="2" key="2">
    <citation type="submission" date="2020-12" db="EMBL/GenBank/DDBJ databases">
        <authorList>
            <person name="Kanost M."/>
        </authorList>
    </citation>
    <scope>NUCLEOTIDE SEQUENCE</scope>
</reference>
<dbReference type="OrthoDB" id="442860at2759"/>
<dbReference type="InterPro" id="IPR032857">
    <property type="entry name" value="ALKBH4"/>
</dbReference>
<protein>
    <submittedName>
        <fullName evidence="2">Uncharacterized protein</fullName>
    </submittedName>
</protein>
<evidence type="ECO:0000313" key="3">
    <source>
        <dbReference type="Proteomes" id="UP000791440"/>
    </source>
</evidence>
<evidence type="ECO:0000256" key="1">
    <source>
        <dbReference type="ARBA" id="ARBA00001954"/>
    </source>
</evidence>
<name>A0A921YN60_MANSE</name>
<dbReference type="GO" id="GO:0016491">
    <property type="term" value="F:oxidoreductase activity"/>
    <property type="evidence" value="ECO:0007669"/>
    <property type="project" value="TreeGrafter"/>
</dbReference>
<sequence>MTKPRPCGCKGCRTCLICETQYGAENLKLQLKLDHEKGYVYCPFCNKAWKGWDIDSYKEHPYHQGEPIEYPGVYIQLDFLSEDEEKSLMENIDEMPWDISQSGRRKQNYGPKANFKKKKLVPGQFGGFPRFSKFIQERFDSVDLLKGYQVIEQCSLEYDPRKGASIDPHIDDCWVWGERIATVNCLSDTVLTMTRYKGENTKYNLYSAEEYPALLSREGRFLNDWEKENTNPLEISKSQLTRDAIIRIPMPRRSLLIIYGEPRYHWEHCVLREDITSRRVCIAYREFTPPYLTGGGHQELGKEITDRAKIFWNHEMLLKQDIQHGPRLFIN</sequence>
<proteinExistence type="predicted"/>
<reference evidence="2" key="1">
    <citation type="journal article" date="2016" name="Insect Biochem. Mol. Biol.">
        <title>Multifaceted biological insights from a draft genome sequence of the tobacco hornworm moth, Manduca sexta.</title>
        <authorList>
            <person name="Kanost M.R."/>
            <person name="Arrese E.L."/>
            <person name="Cao X."/>
            <person name="Chen Y.R."/>
            <person name="Chellapilla S."/>
            <person name="Goldsmith M.R."/>
            <person name="Grosse-Wilde E."/>
            <person name="Heckel D.G."/>
            <person name="Herndon N."/>
            <person name="Jiang H."/>
            <person name="Papanicolaou A."/>
            <person name="Qu J."/>
            <person name="Soulages J.L."/>
            <person name="Vogel H."/>
            <person name="Walters J."/>
            <person name="Waterhouse R.M."/>
            <person name="Ahn S.J."/>
            <person name="Almeida F.C."/>
            <person name="An C."/>
            <person name="Aqrawi P."/>
            <person name="Bretschneider A."/>
            <person name="Bryant W.B."/>
            <person name="Bucks S."/>
            <person name="Chao H."/>
            <person name="Chevignon G."/>
            <person name="Christen J.M."/>
            <person name="Clarke D.F."/>
            <person name="Dittmer N.T."/>
            <person name="Ferguson L.C.F."/>
            <person name="Garavelou S."/>
            <person name="Gordon K.H.J."/>
            <person name="Gunaratna R.T."/>
            <person name="Han Y."/>
            <person name="Hauser F."/>
            <person name="He Y."/>
            <person name="Heidel-Fischer H."/>
            <person name="Hirsh A."/>
            <person name="Hu Y."/>
            <person name="Jiang H."/>
            <person name="Kalra D."/>
            <person name="Klinner C."/>
            <person name="Konig C."/>
            <person name="Kovar C."/>
            <person name="Kroll A.R."/>
            <person name="Kuwar S.S."/>
            <person name="Lee S.L."/>
            <person name="Lehman R."/>
            <person name="Li K."/>
            <person name="Li Z."/>
            <person name="Liang H."/>
            <person name="Lovelace S."/>
            <person name="Lu Z."/>
            <person name="Mansfield J.H."/>
            <person name="McCulloch K.J."/>
            <person name="Mathew T."/>
            <person name="Morton B."/>
            <person name="Muzny D.M."/>
            <person name="Neunemann D."/>
            <person name="Ongeri F."/>
            <person name="Pauchet Y."/>
            <person name="Pu L.L."/>
            <person name="Pyrousis I."/>
            <person name="Rao X.J."/>
            <person name="Redding A."/>
            <person name="Roesel C."/>
            <person name="Sanchez-Gracia A."/>
            <person name="Schaack S."/>
            <person name="Shukla A."/>
            <person name="Tetreau G."/>
            <person name="Wang Y."/>
            <person name="Xiong G.H."/>
            <person name="Traut W."/>
            <person name="Walsh T.K."/>
            <person name="Worley K.C."/>
            <person name="Wu D."/>
            <person name="Wu W."/>
            <person name="Wu Y.Q."/>
            <person name="Zhang X."/>
            <person name="Zou Z."/>
            <person name="Zucker H."/>
            <person name="Briscoe A.D."/>
            <person name="Burmester T."/>
            <person name="Clem R.J."/>
            <person name="Feyereisen R."/>
            <person name="Grimmelikhuijzen C.J.P."/>
            <person name="Hamodrakas S.J."/>
            <person name="Hansson B.S."/>
            <person name="Huguet E."/>
            <person name="Jermiin L.S."/>
            <person name="Lan Q."/>
            <person name="Lehman H.K."/>
            <person name="Lorenzen M."/>
            <person name="Merzendorfer H."/>
            <person name="Michalopoulos I."/>
            <person name="Morton D.B."/>
            <person name="Muthukrishnan S."/>
            <person name="Oakeshott J.G."/>
            <person name="Palmer W."/>
            <person name="Park Y."/>
            <person name="Passarelli A.L."/>
            <person name="Rozas J."/>
            <person name="Schwartz L.M."/>
            <person name="Smith W."/>
            <person name="Southgate A."/>
            <person name="Vilcinskas A."/>
            <person name="Vogt R."/>
            <person name="Wang P."/>
            <person name="Werren J."/>
            <person name="Yu X.Q."/>
            <person name="Zhou J.J."/>
            <person name="Brown S.J."/>
            <person name="Scherer S.E."/>
            <person name="Richards S."/>
            <person name="Blissard G.W."/>
        </authorList>
    </citation>
    <scope>NUCLEOTIDE SEQUENCE</scope>
</reference>
<dbReference type="Gene3D" id="2.60.120.590">
    <property type="entry name" value="Alpha-ketoglutarate-dependent dioxygenase AlkB-like"/>
    <property type="match status" value="1"/>
</dbReference>
<comment type="caution">
    <text evidence="2">The sequence shown here is derived from an EMBL/GenBank/DDBJ whole genome shotgun (WGS) entry which is preliminary data.</text>
</comment>
<comment type="cofactor">
    <cofactor evidence="1">
        <name>Fe(2+)</name>
        <dbReference type="ChEBI" id="CHEBI:29033"/>
    </cofactor>
</comment>
<dbReference type="InterPro" id="IPR037151">
    <property type="entry name" value="AlkB-like_sf"/>
</dbReference>